<dbReference type="EnsemblPlants" id="TuG1812G0400000682.01.T01">
    <property type="protein sequence ID" value="TuG1812G0400000682.01.T01"/>
    <property type="gene ID" value="TuG1812G0400000682.01"/>
</dbReference>
<proteinExistence type="predicted"/>
<reference evidence="1" key="3">
    <citation type="submission" date="2022-06" db="UniProtKB">
        <authorList>
            <consortium name="EnsemblPlants"/>
        </authorList>
    </citation>
    <scope>IDENTIFICATION</scope>
</reference>
<protein>
    <submittedName>
        <fullName evidence="1">Uncharacterized protein</fullName>
    </submittedName>
</protein>
<evidence type="ECO:0000313" key="2">
    <source>
        <dbReference type="Proteomes" id="UP000015106"/>
    </source>
</evidence>
<dbReference type="Gramene" id="TuG1812G0400000682.01.T01">
    <property type="protein sequence ID" value="TuG1812G0400000682.01.T01"/>
    <property type="gene ID" value="TuG1812G0400000682.01"/>
</dbReference>
<name>A0A8R7U3C1_TRIUA</name>
<dbReference type="AlphaFoldDB" id="A0A8R7U3C1"/>
<organism evidence="1 2">
    <name type="scientific">Triticum urartu</name>
    <name type="common">Red wild einkorn</name>
    <name type="synonym">Crithodium urartu</name>
    <dbReference type="NCBI Taxonomy" id="4572"/>
    <lineage>
        <taxon>Eukaryota</taxon>
        <taxon>Viridiplantae</taxon>
        <taxon>Streptophyta</taxon>
        <taxon>Embryophyta</taxon>
        <taxon>Tracheophyta</taxon>
        <taxon>Spermatophyta</taxon>
        <taxon>Magnoliopsida</taxon>
        <taxon>Liliopsida</taxon>
        <taxon>Poales</taxon>
        <taxon>Poaceae</taxon>
        <taxon>BOP clade</taxon>
        <taxon>Pooideae</taxon>
        <taxon>Triticodae</taxon>
        <taxon>Triticeae</taxon>
        <taxon>Triticinae</taxon>
        <taxon>Triticum</taxon>
    </lineage>
</organism>
<evidence type="ECO:0000313" key="1">
    <source>
        <dbReference type="EnsemblPlants" id="TuG1812G0400000682.01.T01"/>
    </source>
</evidence>
<sequence length="183" mass="21470">MIQDIYLFLIHQKEIDMYLIFSVCRAPKRLASSVLLSIGPMHWLISWREKANVVSCCCCSPPRHIPRHRPTQKERALSLNWRTEVTFVTILPTANTCPVQREREAQTNVSCYTESPAGHRGPSGKAMIRRGRDHSFFYWGQVHERQLQTSDIRRLYLPFRWHQRDPVKVRNFVSRLLHSAAVF</sequence>
<dbReference type="Proteomes" id="UP000015106">
    <property type="component" value="Chromosome 4"/>
</dbReference>
<accession>A0A8R7U3C1</accession>
<reference evidence="1" key="2">
    <citation type="submission" date="2018-03" db="EMBL/GenBank/DDBJ databases">
        <title>The Triticum urartu genome reveals the dynamic nature of wheat genome evolution.</title>
        <authorList>
            <person name="Ling H."/>
            <person name="Ma B."/>
            <person name="Shi X."/>
            <person name="Liu H."/>
            <person name="Dong L."/>
            <person name="Sun H."/>
            <person name="Cao Y."/>
            <person name="Gao Q."/>
            <person name="Zheng S."/>
            <person name="Li Y."/>
            <person name="Yu Y."/>
            <person name="Du H."/>
            <person name="Qi M."/>
            <person name="Li Y."/>
            <person name="Yu H."/>
            <person name="Cui Y."/>
            <person name="Wang N."/>
            <person name="Chen C."/>
            <person name="Wu H."/>
            <person name="Zhao Y."/>
            <person name="Zhang J."/>
            <person name="Li Y."/>
            <person name="Zhou W."/>
            <person name="Zhang B."/>
            <person name="Hu W."/>
            <person name="Eijk M."/>
            <person name="Tang J."/>
            <person name="Witsenboer H."/>
            <person name="Zhao S."/>
            <person name="Li Z."/>
            <person name="Zhang A."/>
            <person name="Wang D."/>
            <person name="Liang C."/>
        </authorList>
    </citation>
    <scope>NUCLEOTIDE SEQUENCE [LARGE SCALE GENOMIC DNA]</scope>
    <source>
        <strain evidence="1">cv. G1812</strain>
    </source>
</reference>
<reference evidence="2" key="1">
    <citation type="journal article" date="2013" name="Nature">
        <title>Draft genome of the wheat A-genome progenitor Triticum urartu.</title>
        <authorList>
            <person name="Ling H.Q."/>
            <person name="Zhao S."/>
            <person name="Liu D."/>
            <person name="Wang J."/>
            <person name="Sun H."/>
            <person name="Zhang C."/>
            <person name="Fan H."/>
            <person name="Li D."/>
            <person name="Dong L."/>
            <person name="Tao Y."/>
            <person name="Gao C."/>
            <person name="Wu H."/>
            <person name="Li Y."/>
            <person name="Cui Y."/>
            <person name="Guo X."/>
            <person name="Zheng S."/>
            <person name="Wang B."/>
            <person name="Yu K."/>
            <person name="Liang Q."/>
            <person name="Yang W."/>
            <person name="Lou X."/>
            <person name="Chen J."/>
            <person name="Feng M."/>
            <person name="Jian J."/>
            <person name="Zhang X."/>
            <person name="Luo G."/>
            <person name="Jiang Y."/>
            <person name="Liu J."/>
            <person name="Wang Z."/>
            <person name="Sha Y."/>
            <person name="Zhang B."/>
            <person name="Wu H."/>
            <person name="Tang D."/>
            <person name="Shen Q."/>
            <person name="Xue P."/>
            <person name="Zou S."/>
            <person name="Wang X."/>
            <person name="Liu X."/>
            <person name="Wang F."/>
            <person name="Yang Y."/>
            <person name="An X."/>
            <person name="Dong Z."/>
            <person name="Zhang K."/>
            <person name="Zhang X."/>
            <person name="Luo M.C."/>
            <person name="Dvorak J."/>
            <person name="Tong Y."/>
            <person name="Wang J."/>
            <person name="Yang H."/>
            <person name="Li Z."/>
            <person name="Wang D."/>
            <person name="Zhang A."/>
            <person name="Wang J."/>
        </authorList>
    </citation>
    <scope>NUCLEOTIDE SEQUENCE</scope>
    <source>
        <strain evidence="2">cv. G1812</strain>
    </source>
</reference>
<keyword evidence="2" id="KW-1185">Reference proteome</keyword>